<gene>
    <name evidence="20" type="primary">cdsA</name>
    <name evidence="21" type="ORF">B4167_3415</name>
    <name evidence="20" type="ORF">BT1A1_1596</name>
</gene>
<feature type="transmembrane region" description="Helical" evidence="19">
    <location>
        <begin position="133"/>
        <end position="154"/>
    </location>
</feature>
<dbReference type="GO" id="GO:0004605">
    <property type="term" value="F:phosphatidate cytidylyltransferase activity"/>
    <property type="evidence" value="ECO:0007669"/>
    <property type="project" value="UniProtKB-EC"/>
</dbReference>
<evidence type="ECO:0000313" key="20">
    <source>
        <dbReference type="EMBL" id="CEE01425.1"/>
    </source>
</evidence>
<sequence>MTQRIITAIIAALIFLPIVFIGGIPFVILIYIMASICLFEILRMKKINLMTVPGILSLFLLWIFLLPINYLNFVQRIGLEGKTALFFLGVLIFLCYSFISKNTFSFEHIGYCLLSVLYIGIGFYYIIETRAVGVLFIFFALFLIWATDSGAYFVGRALGKRKLAPHISPNKTVEGSIGGIITAIIVALLFYFFTDINLEFQLFELMIVTVILSIFGQCGDLVESALKRYYHVKDSGTILPGHGGMLDRVDSWLFVMPLLILLRML</sequence>
<evidence type="ECO:0000256" key="14">
    <source>
        <dbReference type="ARBA" id="ARBA00023098"/>
    </source>
</evidence>
<dbReference type="PATRIC" id="fig|35841.7.peg.1509"/>
<comment type="pathway">
    <text evidence="4">Lipid metabolism.</text>
</comment>
<keyword evidence="13 19" id="KW-1133">Transmembrane helix</keyword>
<reference evidence="20 23" key="1">
    <citation type="submission" date="2014-07" db="EMBL/GenBank/DDBJ databases">
        <authorList>
            <person name="Wibberg Daniel"/>
        </authorList>
    </citation>
    <scope>NUCLEOTIDE SEQUENCE [LARGE SCALE GENOMIC DNA]</scope>
</reference>
<dbReference type="GeneID" id="92960763"/>
<feature type="transmembrane region" description="Helical" evidence="19">
    <location>
        <begin position="51"/>
        <end position="71"/>
    </location>
</feature>
<evidence type="ECO:0000256" key="10">
    <source>
        <dbReference type="ARBA" id="ARBA00022679"/>
    </source>
</evidence>
<dbReference type="AlphaFoldDB" id="A0A090J0S0"/>
<keyword evidence="16" id="KW-0594">Phospholipid biosynthesis</keyword>
<organism evidence="20 23">
    <name type="scientific">Caldibacillus thermoamylovorans</name>
    <dbReference type="NCBI Taxonomy" id="35841"/>
    <lineage>
        <taxon>Bacteria</taxon>
        <taxon>Bacillati</taxon>
        <taxon>Bacillota</taxon>
        <taxon>Bacilli</taxon>
        <taxon>Bacillales</taxon>
        <taxon>Bacillaceae</taxon>
        <taxon>Caldibacillus</taxon>
    </lineage>
</organism>
<dbReference type="Proteomes" id="UP000040576">
    <property type="component" value="Unassembled WGS sequence"/>
</dbReference>
<evidence type="ECO:0000256" key="17">
    <source>
        <dbReference type="ARBA" id="ARBA00023264"/>
    </source>
</evidence>
<dbReference type="PANTHER" id="PTHR46382">
    <property type="entry name" value="PHOSPHATIDATE CYTIDYLYLTRANSFERASE"/>
    <property type="match status" value="1"/>
</dbReference>
<evidence type="ECO:0000313" key="22">
    <source>
        <dbReference type="Proteomes" id="UP000032076"/>
    </source>
</evidence>
<dbReference type="PROSITE" id="PS01315">
    <property type="entry name" value="CDS"/>
    <property type="match status" value="1"/>
</dbReference>
<evidence type="ECO:0000256" key="19">
    <source>
        <dbReference type="SAM" id="Phobius"/>
    </source>
</evidence>
<dbReference type="RefSeq" id="WP_034769817.1">
    <property type="nucleotide sequence ID" value="NZ_CCRF01000045.1"/>
</dbReference>
<keyword evidence="23" id="KW-1185">Reference proteome</keyword>
<evidence type="ECO:0000256" key="3">
    <source>
        <dbReference type="ARBA" id="ARBA00005119"/>
    </source>
</evidence>
<evidence type="ECO:0000256" key="4">
    <source>
        <dbReference type="ARBA" id="ARBA00005189"/>
    </source>
</evidence>
<keyword evidence="9" id="KW-0444">Lipid biosynthesis</keyword>
<evidence type="ECO:0000256" key="13">
    <source>
        <dbReference type="ARBA" id="ARBA00022989"/>
    </source>
</evidence>
<comment type="subcellular location">
    <subcellularLocation>
        <location evidence="2">Cell membrane</location>
        <topology evidence="2">Multi-pass membrane protein</topology>
    </subcellularLocation>
</comment>
<dbReference type="PANTHER" id="PTHR46382:SF1">
    <property type="entry name" value="PHOSPHATIDATE CYTIDYLYLTRANSFERASE"/>
    <property type="match status" value="1"/>
</dbReference>
<proteinExistence type="inferred from homology"/>
<reference evidence="21 22" key="2">
    <citation type="submission" date="2015-01" db="EMBL/GenBank/DDBJ databases">
        <title>Draft Genome Sequences of Four Bacillus thermoamylovorans Strains, Isolated From Food Products.</title>
        <authorList>
            <person name="Krawcyk A.O."/>
            <person name="Berendsen E.M."/>
            <person name="Eijlander R.T."/>
            <person name="de Jong A."/>
            <person name="Wells-Bennik M."/>
            <person name="Kuipers O.P."/>
        </authorList>
    </citation>
    <scope>NUCLEOTIDE SEQUENCE [LARGE SCALE GENOMIC DNA]</scope>
    <source>
        <strain evidence="21 22">B4167</strain>
    </source>
</reference>
<dbReference type="EMBL" id="CCRF01000045">
    <property type="protein sequence ID" value="CEE01425.1"/>
    <property type="molecule type" value="Genomic_DNA"/>
</dbReference>
<comment type="pathway">
    <text evidence="3 18">Phospholipid metabolism; CDP-diacylglycerol biosynthesis; CDP-diacylglycerol from sn-glycerol 3-phosphate: step 3/3.</text>
</comment>
<feature type="transmembrane region" description="Helical" evidence="19">
    <location>
        <begin position="111"/>
        <end position="127"/>
    </location>
</feature>
<feature type="transmembrane region" description="Helical" evidence="19">
    <location>
        <begin position="175"/>
        <end position="194"/>
    </location>
</feature>
<evidence type="ECO:0000256" key="16">
    <source>
        <dbReference type="ARBA" id="ARBA00023209"/>
    </source>
</evidence>
<evidence type="ECO:0000256" key="9">
    <source>
        <dbReference type="ARBA" id="ARBA00022516"/>
    </source>
</evidence>
<evidence type="ECO:0000313" key="21">
    <source>
        <dbReference type="EMBL" id="KIO71783.1"/>
    </source>
</evidence>
<dbReference type="OrthoDB" id="9799199at2"/>
<dbReference type="EC" id="2.7.7.41" evidence="6 18"/>
<feature type="transmembrane region" description="Helical" evidence="19">
    <location>
        <begin position="83"/>
        <end position="99"/>
    </location>
</feature>
<comment type="catalytic activity">
    <reaction evidence="1 18">
        <text>a 1,2-diacyl-sn-glycero-3-phosphate + CTP + H(+) = a CDP-1,2-diacyl-sn-glycerol + diphosphate</text>
        <dbReference type="Rhea" id="RHEA:16229"/>
        <dbReference type="ChEBI" id="CHEBI:15378"/>
        <dbReference type="ChEBI" id="CHEBI:33019"/>
        <dbReference type="ChEBI" id="CHEBI:37563"/>
        <dbReference type="ChEBI" id="CHEBI:58332"/>
        <dbReference type="ChEBI" id="CHEBI:58608"/>
        <dbReference type="EC" id="2.7.7.41"/>
    </reaction>
</comment>
<accession>A0A090J0S0</accession>
<dbReference type="EMBL" id="JXLU01000116">
    <property type="protein sequence ID" value="KIO71783.1"/>
    <property type="molecule type" value="Genomic_DNA"/>
</dbReference>
<evidence type="ECO:0000256" key="15">
    <source>
        <dbReference type="ARBA" id="ARBA00023136"/>
    </source>
</evidence>
<evidence type="ECO:0000256" key="18">
    <source>
        <dbReference type="RuleBase" id="RU003938"/>
    </source>
</evidence>
<dbReference type="GO" id="GO:0016024">
    <property type="term" value="P:CDP-diacylglycerol biosynthetic process"/>
    <property type="evidence" value="ECO:0007669"/>
    <property type="project" value="UniProtKB-UniPathway"/>
</dbReference>
<keyword evidence="8" id="KW-1003">Cell membrane</keyword>
<evidence type="ECO:0000256" key="2">
    <source>
        <dbReference type="ARBA" id="ARBA00004651"/>
    </source>
</evidence>
<protein>
    <recommendedName>
        <fullName evidence="7 18">Phosphatidate cytidylyltransferase</fullName>
        <ecNumber evidence="6 18">2.7.7.41</ecNumber>
    </recommendedName>
</protein>
<evidence type="ECO:0000256" key="1">
    <source>
        <dbReference type="ARBA" id="ARBA00001698"/>
    </source>
</evidence>
<evidence type="ECO:0000256" key="11">
    <source>
        <dbReference type="ARBA" id="ARBA00022692"/>
    </source>
</evidence>
<name>A0A090J0S0_9BACI</name>
<keyword evidence="12 18" id="KW-0548">Nucleotidyltransferase</keyword>
<dbReference type="GO" id="GO:0005886">
    <property type="term" value="C:plasma membrane"/>
    <property type="evidence" value="ECO:0007669"/>
    <property type="project" value="UniProtKB-SubCell"/>
</dbReference>
<comment type="similarity">
    <text evidence="5 18">Belongs to the CDS family.</text>
</comment>
<evidence type="ECO:0000256" key="6">
    <source>
        <dbReference type="ARBA" id="ARBA00012487"/>
    </source>
</evidence>
<evidence type="ECO:0000256" key="12">
    <source>
        <dbReference type="ARBA" id="ARBA00022695"/>
    </source>
</evidence>
<dbReference type="InterPro" id="IPR000374">
    <property type="entry name" value="PC_trans"/>
</dbReference>
<dbReference type="UniPathway" id="UPA00557">
    <property type="reaction ID" value="UER00614"/>
</dbReference>
<keyword evidence="15 19" id="KW-0472">Membrane</keyword>
<feature type="transmembrane region" description="Helical" evidence="19">
    <location>
        <begin position="6"/>
        <end position="39"/>
    </location>
</feature>
<keyword evidence="11 18" id="KW-0812">Transmembrane</keyword>
<keyword evidence="17" id="KW-1208">Phospholipid metabolism</keyword>
<evidence type="ECO:0000256" key="5">
    <source>
        <dbReference type="ARBA" id="ARBA00010185"/>
    </source>
</evidence>
<evidence type="ECO:0000256" key="8">
    <source>
        <dbReference type="ARBA" id="ARBA00022475"/>
    </source>
</evidence>
<dbReference type="Proteomes" id="UP000032076">
    <property type="component" value="Unassembled WGS sequence"/>
</dbReference>
<keyword evidence="14" id="KW-0443">Lipid metabolism</keyword>
<dbReference type="Pfam" id="PF01148">
    <property type="entry name" value="CTP_transf_1"/>
    <property type="match status" value="1"/>
</dbReference>
<evidence type="ECO:0000313" key="23">
    <source>
        <dbReference type="Proteomes" id="UP000040576"/>
    </source>
</evidence>
<evidence type="ECO:0000256" key="7">
    <source>
        <dbReference type="ARBA" id="ARBA00019373"/>
    </source>
</evidence>
<keyword evidence="10 18" id="KW-0808">Transferase</keyword>